<organism evidence="2 3">
    <name type="scientific">Dermatophagoides farinae</name>
    <name type="common">American house dust mite</name>
    <dbReference type="NCBI Taxonomy" id="6954"/>
    <lineage>
        <taxon>Eukaryota</taxon>
        <taxon>Metazoa</taxon>
        <taxon>Ecdysozoa</taxon>
        <taxon>Arthropoda</taxon>
        <taxon>Chelicerata</taxon>
        <taxon>Arachnida</taxon>
        <taxon>Acari</taxon>
        <taxon>Acariformes</taxon>
        <taxon>Sarcoptiformes</taxon>
        <taxon>Astigmata</taxon>
        <taxon>Psoroptidia</taxon>
        <taxon>Analgoidea</taxon>
        <taxon>Pyroglyphidae</taxon>
        <taxon>Dermatophagoidinae</taxon>
        <taxon>Dermatophagoides</taxon>
    </lineage>
</organism>
<dbReference type="AlphaFoldDB" id="A0A922L6Z6"/>
<proteinExistence type="predicted"/>
<dbReference type="Proteomes" id="UP000790347">
    <property type="component" value="Unassembled WGS sequence"/>
</dbReference>
<keyword evidence="3" id="KW-1185">Reference proteome</keyword>
<protein>
    <submittedName>
        <fullName evidence="2">Uncharacterized protein</fullName>
    </submittedName>
</protein>
<gene>
    <name evidence="2" type="ORF">DERF_008443</name>
</gene>
<evidence type="ECO:0000313" key="3">
    <source>
        <dbReference type="Proteomes" id="UP000790347"/>
    </source>
</evidence>
<sequence>MSMLKPGTHFSLMIGYFFLAKILGFKGPLESNKKKPINGRPILLLLLLFSINFNIENNHNKYSGLHKLVVE</sequence>
<reference evidence="2" key="1">
    <citation type="submission" date="2013-05" db="EMBL/GenBank/DDBJ databases">
        <authorList>
            <person name="Yim A.K.Y."/>
            <person name="Chan T.F."/>
            <person name="Ji K.M."/>
            <person name="Liu X.Y."/>
            <person name="Zhou J.W."/>
            <person name="Li R.Q."/>
            <person name="Yang K.Y."/>
            <person name="Li J."/>
            <person name="Li M."/>
            <person name="Law P.T.W."/>
            <person name="Wu Y.L."/>
            <person name="Cai Z.L."/>
            <person name="Qin H."/>
            <person name="Bao Y."/>
            <person name="Leung R.K.K."/>
            <person name="Ng P.K.S."/>
            <person name="Zou J."/>
            <person name="Zhong X.J."/>
            <person name="Ran P.X."/>
            <person name="Zhong N.S."/>
            <person name="Liu Z.G."/>
            <person name="Tsui S.K.W."/>
        </authorList>
    </citation>
    <scope>NUCLEOTIDE SEQUENCE</scope>
    <source>
        <strain evidence="2">Derf</strain>
        <tissue evidence="2">Whole organism</tissue>
    </source>
</reference>
<accession>A0A922L6Z6</accession>
<keyword evidence="1" id="KW-0812">Transmembrane</keyword>
<dbReference type="EMBL" id="ASGP02000003">
    <property type="protein sequence ID" value="KAH9517814.1"/>
    <property type="molecule type" value="Genomic_DNA"/>
</dbReference>
<reference evidence="2" key="2">
    <citation type="journal article" date="2022" name="Res Sq">
        <title>Comparative Genomics Reveals Insights into the Divergent Evolution of Astigmatic Mites and Household Pest Adaptations.</title>
        <authorList>
            <person name="Xiong Q."/>
            <person name="Wan A.T.-Y."/>
            <person name="Liu X.-Y."/>
            <person name="Fung C.S.-H."/>
            <person name="Xiao X."/>
            <person name="Malainual N."/>
            <person name="Hou J."/>
            <person name="Wang L."/>
            <person name="Wang M."/>
            <person name="Yang K."/>
            <person name="Cui Y."/>
            <person name="Leung E."/>
            <person name="Nong W."/>
            <person name="Shin S.-K."/>
            <person name="Au S."/>
            <person name="Jeong K.Y."/>
            <person name="Chew F.T."/>
            <person name="Hui J."/>
            <person name="Leung T.F."/>
            <person name="Tungtrongchitr A."/>
            <person name="Zhong N."/>
            <person name="Liu Z."/>
            <person name="Tsui S."/>
        </authorList>
    </citation>
    <scope>NUCLEOTIDE SEQUENCE</scope>
    <source>
        <strain evidence="2">Derf</strain>
        <tissue evidence="2">Whole organism</tissue>
    </source>
</reference>
<name>A0A922L6Z6_DERFA</name>
<keyword evidence="1" id="KW-1133">Transmembrane helix</keyword>
<feature type="transmembrane region" description="Helical" evidence="1">
    <location>
        <begin position="6"/>
        <end position="25"/>
    </location>
</feature>
<comment type="caution">
    <text evidence="2">The sequence shown here is derived from an EMBL/GenBank/DDBJ whole genome shotgun (WGS) entry which is preliminary data.</text>
</comment>
<evidence type="ECO:0000256" key="1">
    <source>
        <dbReference type="SAM" id="Phobius"/>
    </source>
</evidence>
<evidence type="ECO:0000313" key="2">
    <source>
        <dbReference type="EMBL" id="KAH9517814.1"/>
    </source>
</evidence>
<feature type="transmembrane region" description="Helical" evidence="1">
    <location>
        <begin position="37"/>
        <end position="55"/>
    </location>
</feature>
<keyword evidence="1" id="KW-0472">Membrane</keyword>